<evidence type="ECO:0000313" key="2">
    <source>
        <dbReference type="Proteomes" id="UP000244077"/>
    </source>
</evidence>
<name>A0A2T5GJH3_9RHOB</name>
<feature type="non-terminal residue" evidence="1">
    <location>
        <position position="1"/>
    </location>
</feature>
<sequence length="92" mass="9669">LAASALCARHAKPTSGLLLRRPLVGFYSAVDTVVPRFDHLDGDGFAIEAIEGSQQRADLGLPIVPAVECLIKAADMNASLPRGFHRGGDALC</sequence>
<dbReference type="Proteomes" id="UP000244077">
    <property type="component" value="Unassembled WGS sequence"/>
</dbReference>
<comment type="caution">
    <text evidence="1">The sequence shown here is derived from an EMBL/GenBank/DDBJ whole genome shotgun (WGS) entry which is preliminary data.</text>
</comment>
<reference evidence="1 2" key="1">
    <citation type="submission" date="2018-04" db="EMBL/GenBank/DDBJ databases">
        <title>Genomic Encyclopedia of Archaeal and Bacterial Type Strains, Phase II (KMG-II): from individual species to whole genera.</title>
        <authorList>
            <person name="Goeker M."/>
        </authorList>
    </citation>
    <scope>NUCLEOTIDE SEQUENCE [LARGE SCALE GENOMIC DNA]</scope>
    <source>
        <strain evidence="1 2">DSM 100434</strain>
    </source>
</reference>
<dbReference type="EMBL" id="QAOH01000076">
    <property type="protein sequence ID" value="PTQ59474.1"/>
    <property type="molecule type" value="Genomic_DNA"/>
</dbReference>
<protein>
    <submittedName>
        <fullName evidence="1">Uncharacterized protein</fullName>
    </submittedName>
</protein>
<gene>
    <name evidence="1" type="ORF">C8N42_1764</name>
</gene>
<proteinExistence type="predicted"/>
<accession>A0A2T5GJH3</accession>
<organism evidence="1 2">
    <name type="scientific">Celeribacter persicus</name>
    <dbReference type="NCBI Taxonomy" id="1651082"/>
    <lineage>
        <taxon>Bacteria</taxon>
        <taxon>Pseudomonadati</taxon>
        <taxon>Pseudomonadota</taxon>
        <taxon>Alphaproteobacteria</taxon>
        <taxon>Rhodobacterales</taxon>
        <taxon>Roseobacteraceae</taxon>
        <taxon>Celeribacter</taxon>
    </lineage>
</organism>
<keyword evidence="2" id="KW-1185">Reference proteome</keyword>
<dbReference type="AlphaFoldDB" id="A0A2T5GJH3"/>
<evidence type="ECO:0000313" key="1">
    <source>
        <dbReference type="EMBL" id="PTQ59474.1"/>
    </source>
</evidence>